<keyword evidence="6" id="KW-0378">Hydrolase</keyword>
<dbReference type="InterPro" id="IPR000086">
    <property type="entry name" value="NUDIX_hydrolase_dom"/>
</dbReference>
<evidence type="ECO:0000256" key="1">
    <source>
        <dbReference type="ARBA" id="ARBA00001946"/>
    </source>
</evidence>
<dbReference type="PANTHER" id="PTHR42904">
    <property type="entry name" value="NUDIX HYDROLASE, NUDC SUBFAMILY"/>
    <property type="match status" value="1"/>
</dbReference>
<dbReference type="KEGG" id="tfl:RPIT_05440"/>
<comment type="cofactor">
    <cofactor evidence="2">
        <name>Zn(2+)</name>
        <dbReference type="ChEBI" id="CHEBI:29105"/>
    </cofactor>
</comment>
<proteinExistence type="inferred from homology"/>
<evidence type="ECO:0000256" key="2">
    <source>
        <dbReference type="ARBA" id="ARBA00001947"/>
    </source>
</evidence>
<evidence type="ECO:0000256" key="4">
    <source>
        <dbReference type="ARBA" id="ARBA00012381"/>
    </source>
</evidence>
<sequence>MIDWREPSQLDRSPALRAEQDLDAAWRAGRVVEVDESGNISAGPEGVRFLDDPGQRQLDDIFVGTFRGEPWFARPVLRMDGESLAWRDIEPGQADPTATAVALSRWHLQSPPCERCGEATRPDLAGARRTCVGCGHWAFPRTDPCVIVAIRDPDDRLLLARQPSWAPKRFSIIAGFIEAGESAEQACHREVYEEVGVELTHLTYVSSQPWPMPRSLMLGFEARSGSASLRPDGLEIAEARFLSRTELARVVGEGSLVLPPPASIARSLIERWRVLPEVDVNL</sequence>
<name>A0A1Q2CDX4_9ACTN</name>
<keyword evidence="5" id="KW-0479">Metal-binding</keyword>
<comment type="catalytic activity">
    <reaction evidence="9">
        <text>a 5'-end NAD(+)-phospho-ribonucleoside in mRNA + H2O = a 5'-end phospho-adenosine-phospho-ribonucleoside in mRNA + beta-nicotinamide D-ribonucleotide + 2 H(+)</text>
        <dbReference type="Rhea" id="RHEA:60876"/>
        <dbReference type="Rhea" id="RHEA-COMP:15698"/>
        <dbReference type="Rhea" id="RHEA-COMP:15719"/>
        <dbReference type="ChEBI" id="CHEBI:14649"/>
        <dbReference type="ChEBI" id="CHEBI:15377"/>
        <dbReference type="ChEBI" id="CHEBI:15378"/>
        <dbReference type="ChEBI" id="CHEBI:144029"/>
        <dbReference type="ChEBI" id="CHEBI:144051"/>
    </reaction>
    <physiologicalReaction direction="left-to-right" evidence="9">
        <dbReference type="Rhea" id="RHEA:60877"/>
    </physiologicalReaction>
</comment>
<dbReference type="InterPro" id="IPR050241">
    <property type="entry name" value="NAD-cap_RNA_hydrolase_NudC"/>
</dbReference>
<dbReference type="NCBIfam" id="NF001299">
    <property type="entry name" value="PRK00241.1"/>
    <property type="match status" value="1"/>
</dbReference>
<accession>A0A1Q2CDX4</accession>
<dbReference type="InterPro" id="IPR049734">
    <property type="entry name" value="NudC-like_C"/>
</dbReference>
<dbReference type="Gene3D" id="3.90.79.20">
    <property type="match status" value="1"/>
</dbReference>
<dbReference type="OrthoDB" id="9791656at2"/>
<keyword evidence="11" id="KW-1185">Reference proteome</keyword>
<dbReference type="GO" id="GO:0005829">
    <property type="term" value="C:cytosol"/>
    <property type="evidence" value="ECO:0007669"/>
    <property type="project" value="TreeGrafter"/>
</dbReference>
<reference evidence="10 11" key="1">
    <citation type="journal article" date="2016" name="Int. J. Syst. Evol. Microbiol.">
        <title>Tessaracoccus flavus sp. nov., isolated from the drainage system of a lindane-producing factory.</title>
        <authorList>
            <person name="Kumari R."/>
            <person name="Singh P."/>
            <person name="Schumann P."/>
            <person name="Lal R."/>
        </authorList>
    </citation>
    <scope>NUCLEOTIDE SEQUENCE [LARGE SCALE GENOMIC DNA]</scope>
    <source>
        <strain evidence="10 11">RP1T</strain>
    </source>
</reference>
<dbReference type="PANTHER" id="PTHR42904:SF6">
    <property type="entry name" value="NAD-CAPPED RNA HYDROLASE NUDT12"/>
    <property type="match status" value="1"/>
</dbReference>
<dbReference type="PROSITE" id="PS51462">
    <property type="entry name" value="NUDIX"/>
    <property type="match status" value="1"/>
</dbReference>
<dbReference type="SUPFAM" id="SSF55811">
    <property type="entry name" value="Nudix"/>
    <property type="match status" value="1"/>
</dbReference>
<evidence type="ECO:0000256" key="6">
    <source>
        <dbReference type="ARBA" id="ARBA00022801"/>
    </source>
</evidence>
<keyword evidence="7" id="KW-0460">Magnesium</keyword>
<dbReference type="EC" id="3.6.1.22" evidence="4"/>
<evidence type="ECO:0000313" key="11">
    <source>
        <dbReference type="Proteomes" id="UP000188324"/>
    </source>
</evidence>
<keyword evidence="8" id="KW-0520">NAD</keyword>
<dbReference type="Proteomes" id="UP000188324">
    <property type="component" value="Chromosome"/>
</dbReference>
<protein>
    <recommendedName>
        <fullName evidence="4">NAD(+) diphosphatase</fullName>
        <ecNumber evidence="4">3.6.1.22</ecNumber>
    </recommendedName>
</protein>
<dbReference type="STRING" id="1610493.RPIT_05440"/>
<dbReference type="GO" id="GO:0035529">
    <property type="term" value="F:NADH pyrophosphatase activity"/>
    <property type="evidence" value="ECO:0007669"/>
    <property type="project" value="TreeGrafter"/>
</dbReference>
<dbReference type="CDD" id="cd03429">
    <property type="entry name" value="NUDIX_NADH_pyrophosphatase_Nudt13"/>
    <property type="match status" value="1"/>
</dbReference>
<dbReference type="GO" id="GO:0046872">
    <property type="term" value="F:metal ion binding"/>
    <property type="evidence" value="ECO:0007669"/>
    <property type="project" value="UniProtKB-KW"/>
</dbReference>
<evidence type="ECO:0000256" key="5">
    <source>
        <dbReference type="ARBA" id="ARBA00022723"/>
    </source>
</evidence>
<dbReference type="InterPro" id="IPR015797">
    <property type="entry name" value="NUDIX_hydrolase-like_dom_sf"/>
</dbReference>
<organism evidence="10 11">
    <name type="scientific">Tessaracoccus flavus</name>
    <dbReference type="NCBI Taxonomy" id="1610493"/>
    <lineage>
        <taxon>Bacteria</taxon>
        <taxon>Bacillati</taxon>
        <taxon>Actinomycetota</taxon>
        <taxon>Actinomycetes</taxon>
        <taxon>Propionibacteriales</taxon>
        <taxon>Propionibacteriaceae</taxon>
        <taxon>Tessaracoccus</taxon>
    </lineage>
</organism>
<dbReference type="RefSeq" id="WP_077341371.1">
    <property type="nucleotide sequence ID" value="NZ_CP019605.1"/>
</dbReference>
<dbReference type="Pfam" id="PF00293">
    <property type="entry name" value="NUDIX"/>
    <property type="match status" value="1"/>
</dbReference>
<dbReference type="EMBL" id="CP019605">
    <property type="protein sequence ID" value="AQP44324.1"/>
    <property type="molecule type" value="Genomic_DNA"/>
</dbReference>
<evidence type="ECO:0000256" key="8">
    <source>
        <dbReference type="ARBA" id="ARBA00023027"/>
    </source>
</evidence>
<dbReference type="Gene3D" id="3.90.79.10">
    <property type="entry name" value="Nucleoside Triphosphate Pyrophosphohydrolase"/>
    <property type="match status" value="1"/>
</dbReference>
<dbReference type="GO" id="GO:0019677">
    <property type="term" value="P:NAD+ catabolic process"/>
    <property type="evidence" value="ECO:0007669"/>
    <property type="project" value="TreeGrafter"/>
</dbReference>
<evidence type="ECO:0000256" key="9">
    <source>
        <dbReference type="ARBA" id="ARBA00023679"/>
    </source>
</evidence>
<dbReference type="PROSITE" id="PS00893">
    <property type="entry name" value="NUDIX_BOX"/>
    <property type="match status" value="1"/>
</dbReference>
<comment type="similarity">
    <text evidence="3">Belongs to the Nudix hydrolase family. NudC subfamily.</text>
</comment>
<dbReference type="AlphaFoldDB" id="A0A1Q2CDX4"/>
<evidence type="ECO:0000256" key="7">
    <source>
        <dbReference type="ARBA" id="ARBA00022842"/>
    </source>
</evidence>
<evidence type="ECO:0000313" key="10">
    <source>
        <dbReference type="EMBL" id="AQP44324.1"/>
    </source>
</evidence>
<dbReference type="GO" id="GO:0006742">
    <property type="term" value="P:NADP+ catabolic process"/>
    <property type="evidence" value="ECO:0007669"/>
    <property type="project" value="TreeGrafter"/>
</dbReference>
<evidence type="ECO:0000256" key="3">
    <source>
        <dbReference type="ARBA" id="ARBA00009595"/>
    </source>
</evidence>
<gene>
    <name evidence="10" type="ORF">RPIT_05440</name>
</gene>
<comment type="cofactor">
    <cofactor evidence="1">
        <name>Mg(2+)</name>
        <dbReference type="ChEBI" id="CHEBI:18420"/>
    </cofactor>
</comment>
<dbReference type="InterPro" id="IPR020084">
    <property type="entry name" value="NUDIX_hydrolase_CS"/>
</dbReference>